<evidence type="ECO:0000313" key="2">
    <source>
        <dbReference type="Proteomes" id="UP000812961"/>
    </source>
</evidence>
<comment type="caution">
    <text evidence="1">The sequence shown here is derived from an EMBL/GenBank/DDBJ whole genome shotgun (WGS) entry which is preliminary data.</text>
</comment>
<dbReference type="EMBL" id="JAICCF010000003">
    <property type="protein sequence ID" value="MBW8686469.1"/>
    <property type="molecule type" value="Genomic_DNA"/>
</dbReference>
<dbReference type="RefSeq" id="WP_220251770.1">
    <property type="nucleotide sequence ID" value="NZ_JAICCF010000003.1"/>
</dbReference>
<name>A0ABS7GFK6_9BACT</name>
<keyword evidence="2" id="KW-1185">Reference proteome</keyword>
<evidence type="ECO:0008006" key="3">
    <source>
        <dbReference type="Google" id="ProtNLM"/>
    </source>
</evidence>
<sequence>MRRLTTPLVVLSLFVIAGCQYDPYAHRFTTSKPAFEDLTGIYRFNEQTATNDPIGQAGIDSYISLKADSTYEVKNIPDVFNTDSATGKINLTGYYSTHGKWEISSVGSVDYGSGLDKHWGLLLTGFDKEYASIGLMGNKPPYEILVTLGDPDAGEVMIFSKE</sequence>
<dbReference type="Proteomes" id="UP000812961">
    <property type="component" value="Unassembled WGS sequence"/>
</dbReference>
<protein>
    <recommendedName>
        <fullName evidence="3">Lipocalin-like domain-containing protein</fullName>
    </recommendedName>
</protein>
<gene>
    <name evidence="1" type="ORF">K1Y79_19160</name>
</gene>
<evidence type="ECO:0000313" key="1">
    <source>
        <dbReference type="EMBL" id="MBW8686469.1"/>
    </source>
</evidence>
<accession>A0ABS7GFK6</accession>
<reference evidence="1 2" key="1">
    <citation type="submission" date="2021-08" db="EMBL/GenBank/DDBJ databases">
        <title>The genome sequence of Chitinophaga sp. B61.</title>
        <authorList>
            <person name="Zhang X."/>
        </authorList>
    </citation>
    <scope>NUCLEOTIDE SEQUENCE [LARGE SCALE GENOMIC DNA]</scope>
    <source>
        <strain evidence="1 2">B61</strain>
    </source>
</reference>
<organism evidence="1 2">
    <name type="scientific">Chitinophaga rhizophila</name>
    <dbReference type="NCBI Taxonomy" id="2866212"/>
    <lineage>
        <taxon>Bacteria</taxon>
        <taxon>Pseudomonadati</taxon>
        <taxon>Bacteroidota</taxon>
        <taxon>Chitinophagia</taxon>
        <taxon>Chitinophagales</taxon>
        <taxon>Chitinophagaceae</taxon>
        <taxon>Chitinophaga</taxon>
    </lineage>
</organism>
<dbReference type="PROSITE" id="PS51257">
    <property type="entry name" value="PROKAR_LIPOPROTEIN"/>
    <property type="match status" value="1"/>
</dbReference>
<proteinExistence type="predicted"/>